<dbReference type="Gene3D" id="1.25.40.10">
    <property type="entry name" value="Tetratricopeptide repeat domain"/>
    <property type="match status" value="5"/>
</dbReference>
<accession>A0A540X3P6</accession>
<keyword evidence="1" id="KW-0802">TPR repeat</keyword>
<proteinExistence type="predicted"/>
<dbReference type="PANTHER" id="PTHR12558:SF13">
    <property type="entry name" value="CELL DIVISION CYCLE PROTEIN 27 HOMOLOG"/>
    <property type="match status" value="1"/>
</dbReference>
<evidence type="ECO:0000313" key="3">
    <source>
        <dbReference type="EMBL" id="TQF15853.1"/>
    </source>
</evidence>
<feature type="domain" description="Peptidase C39-like" evidence="2">
    <location>
        <begin position="324"/>
        <end position="431"/>
    </location>
</feature>
<dbReference type="Pfam" id="PF13529">
    <property type="entry name" value="Peptidase_C39_2"/>
    <property type="match status" value="1"/>
</dbReference>
<dbReference type="EMBL" id="VIFM01000034">
    <property type="protein sequence ID" value="TQF15853.1"/>
    <property type="molecule type" value="Genomic_DNA"/>
</dbReference>
<dbReference type="Gene3D" id="3.90.70.10">
    <property type="entry name" value="Cysteine proteinases"/>
    <property type="match status" value="1"/>
</dbReference>
<dbReference type="SUPFAM" id="SSF48452">
    <property type="entry name" value="TPR-like"/>
    <property type="match status" value="5"/>
</dbReference>
<feature type="repeat" description="TPR" evidence="1">
    <location>
        <begin position="1294"/>
        <end position="1327"/>
    </location>
</feature>
<name>A0A540X3P6_9BACT</name>
<dbReference type="SMART" id="SM00028">
    <property type="entry name" value="TPR"/>
    <property type="match status" value="11"/>
</dbReference>
<dbReference type="InterPro" id="IPR011990">
    <property type="entry name" value="TPR-like_helical_dom_sf"/>
</dbReference>
<evidence type="ECO:0000313" key="4">
    <source>
        <dbReference type="Proteomes" id="UP000315369"/>
    </source>
</evidence>
<dbReference type="Proteomes" id="UP000315369">
    <property type="component" value="Unassembled WGS sequence"/>
</dbReference>
<comment type="caution">
    <text evidence="3">The sequence shown here is derived from an EMBL/GenBank/DDBJ whole genome shotgun (WGS) entry which is preliminary data.</text>
</comment>
<dbReference type="Pfam" id="PF13432">
    <property type="entry name" value="TPR_16"/>
    <property type="match status" value="2"/>
</dbReference>
<dbReference type="PANTHER" id="PTHR12558">
    <property type="entry name" value="CELL DIVISION CYCLE 16,23,27"/>
    <property type="match status" value="1"/>
</dbReference>
<dbReference type="InterPro" id="IPR039564">
    <property type="entry name" value="Peptidase_C39-like"/>
</dbReference>
<dbReference type="OrthoDB" id="9809392at2"/>
<organism evidence="3 4">
    <name type="scientific">Myxococcus llanfairpwllgwyngyllgogerychwyrndrobwllllantysiliogogogochensis</name>
    <dbReference type="NCBI Taxonomy" id="2590453"/>
    <lineage>
        <taxon>Bacteria</taxon>
        <taxon>Pseudomonadati</taxon>
        <taxon>Myxococcota</taxon>
        <taxon>Myxococcia</taxon>
        <taxon>Myxococcales</taxon>
        <taxon>Cystobacterineae</taxon>
        <taxon>Myxococcaceae</taxon>
        <taxon>Myxococcus</taxon>
    </lineage>
</organism>
<gene>
    <name evidence="3" type="ORF">FJV41_11415</name>
</gene>
<evidence type="ECO:0000256" key="1">
    <source>
        <dbReference type="PROSITE-ProRule" id="PRU00339"/>
    </source>
</evidence>
<evidence type="ECO:0000259" key="2">
    <source>
        <dbReference type="Pfam" id="PF13529"/>
    </source>
</evidence>
<dbReference type="PROSITE" id="PS50005">
    <property type="entry name" value="TPR"/>
    <property type="match status" value="1"/>
</dbReference>
<protein>
    <submittedName>
        <fullName evidence="3">Tetratricopeptide repeat protein</fullName>
    </submittedName>
</protein>
<keyword evidence="4" id="KW-1185">Reference proteome</keyword>
<dbReference type="InterPro" id="IPR019734">
    <property type="entry name" value="TPR_rpt"/>
</dbReference>
<sequence length="1673" mass="186218">MRPDPSLSSVLSPAPLFLSNPPIESVTPDLYARVRDLYEQGLYVQAYRLTEAGVPLEQWTGPRARVLAGRLLHQLGASRAACLQWTRAFRESPNHAEARYYFSALLARRKGPLAVLDFLEGAVDLESASLEQRADLLLARAEALVVLRDFEDAERWVKEALTLVPEHPWVHVVRASLLEEQDRREEALEAVRYSLSLHPFYRPAVHSAGSLLTHLGQDAEALELLSTASQRLECSAVSGQLARLQEELGLYDDAWASWERALLLAPRLESKNFSMLMSMCSDTAYLRGDVQRAIDLAQLSGSPFHAQVAERMAASTEGRRRLLPVRFVRQHHKTCAPATLASVAALWDVPVEHLQVAESICYDGTPAYQERHWAATTGWHVREFRVTWDSARALLDQGIAFTLTTQEPGNSHLQAVVGYDERRGTLLVRDPSTRHLVEFDTEKALAHYASCGPRGMALVPVAQTARLDAVELPEASLYDALHQMDAALVANDRTAATGVLESMERDAPGHRLTWQAKRALAGYDDSTLDALAALSGLREAYPDNLNYLMSWLGCLNELGRREELLGVLRERAREKKAHPILWHALAAELMTDAREEAEAERLLARTLRMHPTFAPTYRSLAQLRDSQLRRDQALRLYRAAACLEKLSEGYAWSYFVAAQARGETARALDFVTDRFQRFGARNAAPARTLCRALEELSRPLEALELLEQACSLRPEDGELALFAAEMHSRLGNEEAASRHLRSAEGRVRDVAWHRAAAILSSARGELAVSLGHWEQVLAREPLPSDAHRERVRLLTDLGRAPEAKAHLDAVCARFPLHAGLLQLRVAWTREHAPSAAFDALEAFLSAHPEDAWARRERASMLSDQGRREEALEELVRAEALEPRHPSLHYCRGQILEACGRNAEAEVAYRESLRIQPSRPGMHALMALATTPEARRASLTFVRESLEGMAQLDDSVLAFEKVAGDVLSMEELGACLEGLLQRHPDCWEAWVARLRQLLRARELDEAARVADQATTRFAMLAPVWLERALVHRAREDDAGEREALEAACRHSPGWTRPACELSELLERVGEVAQAREVLERVGRENPRDGMTRGFLADLLWRSEEHDLALERLFESLRLDPTYGWGWARLQEWSEELERQADAVAFARELCEGPLPDPMARLALAELLEEAGEATREERLALLDGALESFPRMDDAHDARARMLVEAGRLDDALAACAPAAYGGEPPLALRGRAAWVLFEKGAQRDAVTAMEAVLAEAPRYGWGWQTLGEWAQSLEDDALLTKAREALVELGPEDPVAHARLADVRAKAGDLKSAIAGWERALELAPDYAYAATHLFDARLEQGQLDEAARALEAARGHAPEVLVAAREVRLACARGDAKAAARHVEQTLAVVGDSTWAMERCTEAMRSRGWDSVMERAVDAAMAASGGETSEVLARAWSLQHAERTWTWRAWGRLHALASESAVGVEALAVYVERLGELGRTVLLALFVFLYATPLRSHSRTWGAVGYALMKQQRRGRAWRWLRDWREQPADELRPWMMMNVLVACYEHGRREDAEAALALGLALPEEPTSGHMKVWHAFFTSLRDDPEALLDTALLDVTHVPTDGLLKLALGLARTVQAARKSGARAARAALAAAEQGMEGFHSHPLARRAHRDAVARLRAVVGWRAWLRSLF</sequence>
<reference evidence="3 4" key="1">
    <citation type="submission" date="2019-06" db="EMBL/GenBank/DDBJ databases">
        <authorList>
            <person name="Livingstone P."/>
            <person name="Whitworth D."/>
        </authorList>
    </citation>
    <scope>NUCLEOTIDE SEQUENCE [LARGE SCALE GENOMIC DNA]</scope>
    <source>
        <strain evidence="3 4">AM401</strain>
    </source>
</reference>